<dbReference type="PANTHER" id="PTHR40688:SF2">
    <property type="entry name" value="RIBBON-HELIX-HELIX PROTEIN COPG DOMAIN-CONTAINING PROTEIN"/>
    <property type="match status" value="1"/>
</dbReference>
<sequence>MSVMSVRLTDEATQQLEALAVATGRKKSFLISQAIGDYLAREAWQIQEIQAAITEADAGEFAEDAEVNAFFERWGA</sequence>
<evidence type="ECO:0000313" key="1">
    <source>
        <dbReference type="EMBL" id="TDR80091.1"/>
    </source>
</evidence>
<dbReference type="CDD" id="cd22233">
    <property type="entry name" value="RHH_CopAso-like"/>
    <property type="match status" value="1"/>
</dbReference>
<dbReference type="SUPFAM" id="SSF47598">
    <property type="entry name" value="Ribbon-helix-helix"/>
    <property type="match status" value="1"/>
</dbReference>
<dbReference type="Proteomes" id="UP000295611">
    <property type="component" value="Unassembled WGS sequence"/>
</dbReference>
<evidence type="ECO:0000313" key="2">
    <source>
        <dbReference type="Proteomes" id="UP000295611"/>
    </source>
</evidence>
<dbReference type="Gene3D" id="1.10.1220.10">
    <property type="entry name" value="Met repressor-like"/>
    <property type="match status" value="1"/>
</dbReference>
<dbReference type="OrthoDB" id="9812023at2"/>
<organism evidence="1 2">
    <name type="scientific">Paludibacterium purpuratum</name>
    <dbReference type="NCBI Taxonomy" id="1144873"/>
    <lineage>
        <taxon>Bacteria</taxon>
        <taxon>Pseudomonadati</taxon>
        <taxon>Pseudomonadota</taxon>
        <taxon>Betaproteobacteria</taxon>
        <taxon>Neisseriales</taxon>
        <taxon>Chromobacteriaceae</taxon>
        <taxon>Paludibacterium</taxon>
    </lineage>
</organism>
<name>A0A4R7B628_9NEIS</name>
<dbReference type="GO" id="GO:0006355">
    <property type="term" value="P:regulation of DNA-templated transcription"/>
    <property type="evidence" value="ECO:0007669"/>
    <property type="project" value="InterPro"/>
</dbReference>
<gene>
    <name evidence="1" type="ORF">DFP86_106234</name>
</gene>
<comment type="caution">
    <text evidence="1">The sequence shown here is derived from an EMBL/GenBank/DDBJ whole genome shotgun (WGS) entry which is preliminary data.</text>
</comment>
<protein>
    <submittedName>
        <fullName evidence="1">Putative transcriptional regulator</fullName>
    </submittedName>
</protein>
<dbReference type="RefSeq" id="WP_133680468.1">
    <property type="nucleotide sequence ID" value="NZ_SNZP01000006.1"/>
</dbReference>
<dbReference type="EMBL" id="SNZP01000006">
    <property type="protein sequence ID" value="TDR80091.1"/>
    <property type="molecule type" value="Genomic_DNA"/>
</dbReference>
<proteinExistence type="predicted"/>
<accession>A0A4R7B628</accession>
<keyword evidence="2" id="KW-1185">Reference proteome</keyword>
<dbReference type="AlphaFoldDB" id="A0A4R7B628"/>
<dbReference type="InterPro" id="IPR052991">
    <property type="entry name" value="Non-func_TypeII_TA_Antitoxin"/>
</dbReference>
<dbReference type="PANTHER" id="PTHR40688">
    <property type="match status" value="1"/>
</dbReference>
<reference evidence="1 2" key="1">
    <citation type="submission" date="2019-03" db="EMBL/GenBank/DDBJ databases">
        <title>Genomic Encyclopedia of Type Strains, Phase III (KMG-III): the genomes of soil and plant-associated and newly described type strains.</title>
        <authorList>
            <person name="Whitman W."/>
        </authorList>
    </citation>
    <scope>NUCLEOTIDE SEQUENCE [LARGE SCALE GENOMIC DNA]</scope>
    <source>
        <strain evidence="1 2">CECT 8976</strain>
    </source>
</reference>
<dbReference type="InterPro" id="IPR013321">
    <property type="entry name" value="Arc_rbn_hlx_hlx"/>
</dbReference>
<dbReference type="InterPro" id="IPR010985">
    <property type="entry name" value="Ribbon_hlx_hlx"/>
</dbReference>